<evidence type="ECO:0000256" key="2">
    <source>
        <dbReference type="ARBA" id="ARBA00008000"/>
    </source>
</evidence>
<evidence type="ECO:0000256" key="1">
    <source>
        <dbReference type="ARBA" id="ARBA00001974"/>
    </source>
</evidence>
<gene>
    <name evidence="9" type="ORF">K443DRAFT_10729</name>
</gene>
<dbReference type="GO" id="GO:0050660">
    <property type="term" value="F:flavin adenine dinucleotide binding"/>
    <property type="evidence" value="ECO:0007669"/>
    <property type="project" value="InterPro"/>
</dbReference>
<dbReference type="SUPFAM" id="SSF55103">
    <property type="entry name" value="FAD-linked oxidases, C-terminal domain"/>
    <property type="match status" value="1"/>
</dbReference>
<dbReference type="FunFam" id="1.10.45.10:FF:000001">
    <property type="entry name" value="D-lactate dehydrogenase mitochondrial"/>
    <property type="match status" value="1"/>
</dbReference>
<dbReference type="InterPro" id="IPR016164">
    <property type="entry name" value="FAD-linked_Oxase-like_C"/>
</dbReference>
<evidence type="ECO:0000313" key="10">
    <source>
        <dbReference type="Proteomes" id="UP000054477"/>
    </source>
</evidence>
<evidence type="ECO:0000313" key="9">
    <source>
        <dbReference type="EMBL" id="KIJ96338.1"/>
    </source>
</evidence>
<dbReference type="PANTHER" id="PTHR11748">
    <property type="entry name" value="D-LACTATE DEHYDROGENASE"/>
    <property type="match status" value="1"/>
</dbReference>
<dbReference type="GO" id="GO:0005739">
    <property type="term" value="C:mitochondrion"/>
    <property type="evidence" value="ECO:0007669"/>
    <property type="project" value="TreeGrafter"/>
</dbReference>
<dbReference type="Proteomes" id="UP000054477">
    <property type="component" value="Unassembled WGS sequence"/>
</dbReference>
<dbReference type="PANTHER" id="PTHR11748:SF111">
    <property type="entry name" value="D-LACTATE DEHYDROGENASE, MITOCHONDRIAL-RELATED"/>
    <property type="match status" value="1"/>
</dbReference>
<dbReference type="Pfam" id="PF02913">
    <property type="entry name" value="FAD-oxidase_C"/>
    <property type="match status" value="1"/>
</dbReference>
<dbReference type="GO" id="GO:0008720">
    <property type="term" value="F:D-lactate dehydrogenase (NAD+) activity"/>
    <property type="evidence" value="ECO:0007669"/>
    <property type="project" value="TreeGrafter"/>
</dbReference>
<protein>
    <recommendedName>
        <fullName evidence="6">D-lactate dehydrogenase (cytochrome)</fullName>
        <ecNumber evidence="6">1.1.2.4</ecNumber>
    </recommendedName>
</protein>
<dbReference type="InterPro" id="IPR016171">
    <property type="entry name" value="Vanillyl_alc_oxidase_C-sub2"/>
</dbReference>
<evidence type="ECO:0000259" key="8">
    <source>
        <dbReference type="Pfam" id="PF02913"/>
    </source>
</evidence>
<evidence type="ECO:0000256" key="3">
    <source>
        <dbReference type="ARBA" id="ARBA00022630"/>
    </source>
</evidence>
<comment type="similarity">
    <text evidence="2">Belongs to the FAD-binding oxidoreductase/transferase type 4 family.</text>
</comment>
<dbReference type="AlphaFoldDB" id="A0A0C9X4W6"/>
<accession>A0A0C9X4W6</accession>
<keyword evidence="5" id="KW-0560">Oxidoreductase</keyword>
<dbReference type="InterPro" id="IPR004113">
    <property type="entry name" value="FAD-bd_oxidored_4_C"/>
</dbReference>
<keyword evidence="3" id="KW-0285">Flavoprotein</keyword>
<keyword evidence="10" id="KW-1185">Reference proteome</keyword>
<dbReference type="Gene3D" id="3.30.70.2740">
    <property type="match status" value="1"/>
</dbReference>
<reference evidence="9 10" key="1">
    <citation type="submission" date="2014-04" db="EMBL/GenBank/DDBJ databases">
        <authorList>
            <consortium name="DOE Joint Genome Institute"/>
            <person name="Kuo A."/>
            <person name="Kohler A."/>
            <person name="Nagy L.G."/>
            <person name="Floudas D."/>
            <person name="Copeland A."/>
            <person name="Barry K.W."/>
            <person name="Cichocki N."/>
            <person name="Veneault-Fourrey C."/>
            <person name="LaButti K."/>
            <person name="Lindquist E.A."/>
            <person name="Lipzen A."/>
            <person name="Lundell T."/>
            <person name="Morin E."/>
            <person name="Murat C."/>
            <person name="Sun H."/>
            <person name="Tunlid A."/>
            <person name="Henrissat B."/>
            <person name="Grigoriev I.V."/>
            <person name="Hibbett D.S."/>
            <person name="Martin F."/>
            <person name="Nordberg H.P."/>
            <person name="Cantor M.N."/>
            <person name="Hua S.X."/>
        </authorList>
    </citation>
    <scope>NUCLEOTIDE SEQUENCE [LARGE SCALE GENOMIC DNA]</scope>
    <source>
        <strain evidence="9 10">LaAM-08-1</strain>
    </source>
</reference>
<comment type="catalytic activity">
    <reaction evidence="7">
        <text>(R)-lactate + 2 Fe(III)-[cytochrome c] = 2 Fe(II)-[cytochrome c] + pyruvate + 2 H(+)</text>
        <dbReference type="Rhea" id="RHEA:13521"/>
        <dbReference type="Rhea" id="RHEA-COMP:10350"/>
        <dbReference type="Rhea" id="RHEA-COMP:14399"/>
        <dbReference type="ChEBI" id="CHEBI:15361"/>
        <dbReference type="ChEBI" id="CHEBI:15378"/>
        <dbReference type="ChEBI" id="CHEBI:16004"/>
        <dbReference type="ChEBI" id="CHEBI:29033"/>
        <dbReference type="ChEBI" id="CHEBI:29034"/>
        <dbReference type="EC" id="1.1.2.4"/>
    </reaction>
</comment>
<proteinExistence type="inferred from homology"/>
<dbReference type="OrthoDB" id="7786253at2759"/>
<organism evidence="9 10">
    <name type="scientific">Laccaria amethystina LaAM-08-1</name>
    <dbReference type="NCBI Taxonomy" id="1095629"/>
    <lineage>
        <taxon>Eukaryota</taxon>
        <taxon>Fungi</taxon>
        <taxon>Dikarya</taxon>
        <taxon>Basidiomycota</taxon>
        <taxon>Agaricomycotina</taxon>
        <taxon>Agaricomycetes</taxon>
        <taxon>Agaricomycetidae</taxon>
        <taxon>Agaricales</taxon>
        <taxon>Agaricineae</taxon>
        <taxon>Hydnangiaceae</taxon>
        <taxon>Laccaria</taxon>
    </lineage>
</organism>
<dbReference type="FunFam" id="3.30.70.2740:FF:000001">
    <property type="entry name" value="D-lactate dehydrogenase mitochondrial"/>
    <property type="match status" value="1"/>
</dbReference>
<sequence length="353" mass="39579">MHGSVLRLPHSDKRDVFDLLYASTGALQGSEESWLVLIRKVGLQLQRHLLRREFEGHELERYGIRRLRAAVRRHWGGPSQCCVKREGCRGARGTEAAEDDVTIRLAPLLPTSVAVVQFPDVRKATEAAREVMNRGVGIHDEFIRATNKLGMSKRKWPVKDSLFFKFQGHSKESLKDTARVVREVVKQARFGGTGFQVAHDEQEASDLWADRKNAYYSSLELGACRGEWNSVPVSKLPDLVYETKKDLAEFGLVSTIVGHVGDGNFHALILFKTDEEMARAKQVIHRMVKRAISLDGTCTGEHGVGIGKKEYLVEGLGAGTVKLMRTIKDAIDPLGLFNPGKLYPEREKDEKKH</sequence>
<dbReference type="GO" id="GO:0004458">
    <property type="term" value="F:D-lactate dehydrogenase (cytochrome) activity"/>
    <property type="evidence" value="ECO:0007669"/>
    <property type="project" value="UniProtKB-EC"/>
</dbReference>
<comment type="cofactor">
    <cofactor evidence="1">
        <name>FAD</name>
        <dbReference type="ChEBI" id="CHEBI:57692"/>
    </cofactor>
</comment>
<name>A0A0C9X4W6_9AGAR</name>
<feature type="domain" description="FAD-binding oxidoreductase/transferase type 4 C-terminal" evidence="8">
    <location>
        <begin position="112"/>
        <end position="342"/>
    </location>
</feature>
<evidence type="ECO:0000256" key="5">
    <source>
        <dbReference type="ARBA" id="ARBA00023002"/>
    </source>
</evidence>
<keyword evidence="4" id="KW-0274">FAD</keyword>
<dbReference type="STRING" id="1095629.A0A0C9X4W6"/>
<dbReference type="GO" id="GO:1903457">
    <property type="term" value="P:lactate catabolic process"/>
    <property type="evidence" value="ECO:0007669"/>
    <property type="project" value="TreeGrafter"/>
</dbReference>
<reference evidence="10" key="2">
    <citation type="submission" date="2015-01" db="EMBL/GenBank/DDBJ databases">
        <title>Evolutionary Origins and Diversification of the Mycorrhizal Mutualists.</title>
        <authorList>
            <consortium name="DOE Joint Genome Institute"/>
            <consortium name="Mycorrhizal Genomics Consortium"/>
            <person name="Kohler A."/>
            <person name="Kuo A."/>
            <person name="Nagy L.G."/>
            <person name="Floudas D."/>
            <person name="Copeland A."/>
            <person name="Barry K.W."/>
            <person name="Cichocki N."/>
            <person name="Veneault-Fourrey C."/>
            <person name="LaButti K."/>
            <person name="Lindquist E.A."/>
            <person name="Lipzen A."/>
            <person name="Lundell T."/>
            <person name="Morin E."/>
            <person name="Murat C."/>
            <person name="Riley R."/>
            <person name="Ohm R."/>
            <person name="Sun H."/>
            <person name="Tunlid A."/>
            <person name="Henrissat B."/>
            <person name="Grigoriev I.V."/>
            <person name="Hibbett D.S."/>
            <person name="Martin F."/>
        </authorList>
    </citation>
    <scope>NUCLEOTIDE SEQUENCE [LARGE SCALE GENOMIC DNA]</scope>
    <source>
        <strain evidence="10">LaAM-08-1</strain>
    </source>
</reference>
<evidence type="ECO:0000256" key="4">
    <source>
        <dbReference type="ARBA" id="ARBA00022827"/>
    </source>
</evidence>
<evidence type="ECO:0000256" key="7">
    <source>
        <dbReference type="ARBA" id="ARBA00051436"/>
    </source>
</evidence>
<evidence type="ECO:0000256" key="6">
    <source>
        <dbReference type="ARBA" id="ARBA00038897"/>
    </source>
</evidence>
<dbReference type="EC" id="1.1.2.4" evidence="6"/>
<dbReference type="HOGENOM" id="CLU_785420_0_0_1"/>
<dbReference type="EMBL" id="KN838725">
    <property type="protein sequence ID" value="KIJ96338.1"/>
    <property type="molecule type" value="Genomic_DNA"/>
</dbReference>
<dbReference type="Gene3D" id="1.10.45.10">
    <property type="entry name" value="Vanillyl-alcohol Oxidase, Chain A, domain 4"/>
    <property type="match status" value="1"/>
</dbReference>